<protein>
    <submittedName>
        <fullName evidence="1">Uncharacterized protein</fullName>
    </submittedName>
</protein>
<dbReference type="AlphaFoldDB" id="A0A2B4S9B3"/>
<proteinExistence type="predicted"/>
<dbReference type="EMBL" id="LSMT01000152">
    <property type="protein sequence ID" value="PFX25380.1"/>
    <property type="molecule type" value="Genomic_DNA"/>
</dbReference>
<gene>
    <name evidence="1" type="ORF">AWC38_SpisGene9994</name>
</gene>
<evidence type="ECO:0000313" key="1">
    <source>
        <dbReference type="EMBL" id="PFX25380.1"/>
    </source>
</evidence>
<organism evidence="1 2">
    <name type="scientific">Stylophora pistillata</name>
    <name type="common">Smooth cauliflower coral</name>
    <dbReference type="NCBI Taxonomy" id="50429"/>
    <lineage>
        <taxon>Eukaryota</taxon>
        <taxon>Metazoa</taxon>
        <taxon>Cnidaria</taxon>
        <taxon>Anthozoa</taxon>
        <taxon>Hexacorallia</taxon>
        <taxon>Scleractinia</taxon>
        <taxon>Astrocoeniina</taxon>
        <taxon>Pocilloporidae</taxon>
        <taxon>Stylophora</taxon>
    </lineage>
</organism>
<dbReference type="InterPro" id="IPR008042">
    <property type="entry name" value="Retrotrans_Pao"/>
</dbReference>
<comment type="caution">
    <text evidence="1">The sequence shown here is derived from an EMBL/GenBank/DDBJ whole genome shotgun (WGS) entry which is preliminary data.</text>
</comment>
<evidence type="ECO:0000313" key="2">
    <source>
        <dbReference type="Proteomes" id="UP000225706"/>
    </source>
</evidence>
<accession>A0A2B4S9B3</accession>
<name>A0A2B4S9B3_STYPI</name>
<dbReference type="STRING" id="50429.A0A2B4S9B3"/>
<keyword evidence="2" id="KW-1185">Reference proteome</keyword>
<reference evidence="2" key="1">
    <citation type="journal article" date="2017" name="bioRxiv">
        <title>Comparative analysis of the genomes of Stylophora pistillata and Acropora digitifera provides evidence for extensive differences between species of corals.</title>
        <authorList>
            <person name="Voolstra C.R."/>
            <person name="Li Y."/>
            <person name="Liew Y.J."/>
            <person name="Baumgarten S."/>
            <person name="Zoccola D."/>
            <person name="Flot J.-F."/>
            <person name="Tambutte S."/>
            <person name="Allemand D."/>
            <person name="Aranda M."/>
        </authorList>
    </citation>
    <scope>NUCLEOTIDE SEQUENCE [LARGE SCALE GENOMIC DNA]</scope>
</reference>
<dbReference type="PANTHER" id="PTHR47331">
    <property type="entry name" value="PHD-TYPE DOMAIN-CONTAINING PROTEIN"/>
    <property type="match status" value="1"/>
</dbReference>
<sequence length="229" mass="26205">MQPPICAYTSLEVLENTSKQKTVLESSKKQCWKPYQFEDRSKDLKDPDLRHNVLPVRRSLGTYWCMESETIGFCIQLKDKPLIRRGILSTVSSVYDPLGIVAPVIIVGKQLLQELCRDGVDWDDPIPDHVYSRWEKWRSELHLLGNVKIPRCVNPRDFGEPTSTQLIGNRAYALSYPADPDYISPCDHAHDLACDRCKLFPNVVHEVESALENAELSSDEKDEMNYVVL</sequence>
<dbReference type="Pfam" id="PF05380">
    <property type="entry name" value="Peptidase_A17"/>
    <property type="match status" value="1"/>
</dbReference>
<dbReference type="Proteomes" id="UP000225706">
    <property type="component" value="Unassembled WGS sequence"/>
</dbReference>